<name>A0A8K0E3G9_9ROSA</name>
<evidence type="ECO:0000313" key="2">
    <source>
        <dbReference type="Proteomes" id="UP000796880"/>
    </source>
</evidence>
<protein>
    <submittedName>
        <fullName evidence="1">Uncharacterized protein</fullName>
    </submittedName>
</protein>
<sequence>MRIAVAPKPGCSHARGDAAAAIVVGSAPPRGVSAPARSRPWFPFARLETRTKESDMCEVNASKPVRRKEADRRDPRWLHRQSTLIFRKGSSESIPPGPKDGELCPKRAAGNSWRPAAIPTQIARLTWVGRAASLSRATESSSKWAILVKRERFHVNALAHGLVDPKRWETRLTELIR</sequence>
<organism evidence="1 2">
    <name type="scientific">Rhamnella rubrinervis</name>
    <dbReference type="NCBI Taxonomy" id="2594499"/>
    <lineage>
        <taxon>Eukaryota</taxon>
        <taxon>Viridiplantae</taxon>
        <taxon>Streptophyta</taxon>
        <taxon>Embryophyta</taxon>
        <taxon>Tracheophyta</taxon>
        <taxon>Spermatophyta</taxon>
        <taxon>Magnoliopsida</taxon>
        <taxon>eudicotyledons</taxon>
        <taxon>Gunneridae</taxon>
        <taxon>Pentapetalae</taxon>
        <taxon>rosids</taxon>
        <taxon>fabids</taxon>
        <taxon>Rosales</taxon>
        <taxon>Rhamnaceae</taxon>
        <taxon>rhamnoid group</taxon>
        <taxon>Rhamneae</taxon>
        <taxon>Rhamnella</taxon>
    </lineage>
</organism>
<comment type="caution">
    <text evidence="1">The sequence shown here is derived from an EMBL/GenBank/DDBJ whole genome shotgun (WGS) entry which is preliminary data.</text>
</comment>
<dbReference type="Proteomes" id="UP000796880">
    <property type="component" value="Unassembled WGS sequence"/>
</dbReference>
<dbReference type="AlphaFoldDB" id="A0A8K0E3G9"/>
<dbReference type="OrthoDB" id="1713821at2759"/>
<proteinExistence type="predicted"/>
<accession>A0A8K0E3G9</accession>
<dbReference type="EMBL" id="VOIH02000009">
    <property type="protein sequence ID" value="KAF3438750.1"/>
    <property type="molecule type" value="Genomic_DNA"/>
</dbReference>
<evidence type="ECO:0000313" key="1">
    <source>
        <dbReference type="EMBL" id="KAF3438750.1"/>
    </source>
</evidence>
<reference evidence="1" key="1">
    <citation type="submission" date="2020-03" db="EMBL/GenBank/DDBJ databases">
        <title>A high-quality chromosome-level genome assembly of a woody plant with both climbing and erect habits, Rhamnella rubrinervis.</title>
        <authorList>
            <person name="Lu Z."/>
            <person name="Yang Y."/>
            <person name="Zhu X."/>
            <person name="Sun Y."/>
        </authorList>
    </citation>
    <scope>NUCLEOTIDE SEQUENCE</scope>
    <source>
        <strain evidence="1">BYM</strain>
        <tissue evidence="1">Leaf</tissue>
    </source>
</reference>
<keyword evidence="2" id="KW-1185">Reference proteome</keyword>
<gene>
    <name evidence="1" type="ORF">FNV43_RR21514</name>
</gene>